<keyword evidence="8" id="KW-0547">Nucleotide-binding</keyword>
<dbReference type="EC" id="2.7.13.3" evidence="3"/>
<keyword evidence="12" id="KW-0902">Two-component regulatory system</keyword>
<evidence type="ECO:0000256" key="5">
    <source>
        <dbReference type="ARBA" id="ARBA00022553"/>
    </source>
</evidence>
<dbReference type="Proteomes" id="UP001200334">
    <property type="component" value="Unassembled WGS sequence"/>
</dbReference>
<evidence type="ECO:0000256" key="1">
    <source>
        <dbReference type="ARBA" id="ARBA00000085"/>
    </source>
</evidence>
<dbReference type="SUPFAM" id="SSF55874">
    <property type="entry name" value="ATPase domain of HSP90 chaperone/DNA topoisomerase II/histidine kinase"/>
    <property type="match status" value="1"/>
</dbReference>
<dbReference type="SMART" id="SM00388">
    <property type="entry name" value="HisKA"/>
    <property type="match status" value="1"/>
</dbReference>
<dbReference type="Gene3D" id="1.10.287.130">
    <property type="match status" value="1"/>
</dbReference>
<dbReference type="PROSITE" id="PS50885">
    <property type="entry name" value="HAMP"/>
    <property type="match status" value="1"/>
</dbReference>
<evidence type="ECO:0000313" key="19">
    <source>
        <dbReference type="Proteomes" id="UP001200334"/>
    </source>
</evidence>
<evidence type="ECO:0000313" key="17">
    <source>
        <dbReference type="EMBL" id="AZA15397.1"/>
    </source>
</evidence>
<keyword evidence="9 17" id="KW-0418">Kinase</keyword>
<dbReference type="EMBL" id="CP031023">
    <property type="protein sequence ID" value="AZA15397.1"/>
    <property type="molecule type" value="Genomic_DNA"/>
</dbReference>
<feature type="domain" description="HAMP" evidence="16">
    <location>
        <begin position="106"/>
        <end position="158"/>
    </location>
</feature>
<dbReference type="FunFam" id="3.30.565.10:FF:000013">
    <property type="entry name" value="Two-component sensor histidine kinase"/>
    <property type="match status" value="1"/>
</dbReference>
<dbReference type="InterPro" id="IPR003660">
    <property type="entry name" value="HAMP_dom"/>
</dbReference>
<evidence type="ECO:0000256" key="14">
    <source>
        <dbReference type="SAM" id="Phobius"/>
    </source>
</evidence>
<keyword evidence="6" id="KW-0808">Transferase</keyword>
<evidence type="ECO:0000256" key="3">
    <source>
        <dbReference type="ARBA" id="ARBA00012438"/>
    </source>
</evidence>
<evidence type="ECO:0000256" key="4">
    <source>
        <dbReference type="ARBA" id="ARBA00022475"/>
    </source>
</evidence>
<keyword evidence="7 14" id="KW-0812">Transmembrane</keyword>
<evidence type="ECO:0000259" key="15">
    <source>
        <dbReference type="PROSITE" id="PS50109"/>
    </source>
</evidence>
<evidence type="ECO:0000256" key="7">
    <source>
        <dbReference type="ARBA" id="ARBA00022692"/>
    </source>
</evidence>
<evidence type="ECO:0000256" key="9">
    <source>
        <dbReference type="ARBA" id="ARBA00022777"/>
    </source>
</evidence>
<organism evidence="17">
    <name type="scientific">Lactobacillus delbrueckii subsp. lactis</name>
    <dbReference type="NCBI Taxonomy" id="29397"/>
    <lineage>
        <taxon>Bacteria</taxon>
        <taxon>Bacillati</taxon>
        <taxon>Bacillota</taxon>
        <taxon>Bacilli</taxon>
        <taxon>Lactobacillales</taxon>
        <taxon>Lactobacillaceae</taxon>
        <taxon>Lactobacillus</taxon>
    </lineage>
</organism>
<evidence type="ECO:0000256" key="11">
    <source>
        <dbReference type="ARBA" id="ARBA00022989"/>
    </source>
</evidence>
<dbReference type="Pfam" id="PF00512">
    <property type="entry name" value="HisKA"/>
    <property type="match status" value="1"/>
</dbReference>
<dbReference type="InterPro" id="IPR036097">
    <property type="entry name" value="HisK_dim/P_sf"/>
</dbReference>
<proteinExistence type="predicted"/>
<keyword evidence="4" id="KW-1003">Cell membrane</keyword>
<evidence type="ECO:0000256" key="2">
    <source>
        <dbReference type="ARBA" id="ARBA00004651"/>
    </source>
</evidence>
<dbReference type="InterPro" id="IPR003661">
    <property type="entry name" value="HisK_dim/P_dom"/>
</dbReference>
<dbReference type="CDD" id="cd00075">
    <property type="entry name" value="HATPase"/>
    <property type="match status" value="1"/>
</dbReference>
<dbReference type="PRINTS" id="PR00344">
    <property type="entry name" value="BCTRLSENSOR"/>
</dbReference>
<dbReference type="GO" id="GO:0000155">
    <property type="term" value="F:phosphorelay sensor kinase activity"/>
    <property type="evidence" value="ECO:0007669"/>
    <property type="project" value="InterPro"/>
</dbReference>
<comment type="catalytic activity">
    <reaction evidence="1">
        <text>ATP + protein L-histidine = ADP + protein N-phospho-L-histidine.</text>
        <dbReference type="EC" id="2.7.13.3"/>
    </reaction>
</comment>
<evidence type="ECO:0000256" key="8">
    <source>
        <dbReference type="ARBA" id="ARBA00022741"/>
    </source>
</evidence>
<comment type="subcellular location">
    <subcellularLocation>
        <location evidence="2">Cell membrane</location>
        <topology evidence="2">Multi-pass membrane protein</topology>
    </subcellularLocation>
</comment>
<evidence type="ECO:0000256" key="13">
    <source>
        <dbReference type="ARBA" id="ARBA00023136"/>
    </source>
</evidence>
<dbReference type="InterPro" id="IPR036890">
    <property type="entry name" value="HATPase_C_sf"/>
</dbReference>
<dbReference type="GeneID" id="69667972"/>
<name>A0A061C7Y9_LACDL</name>
<keyword evidence="5" id="KW-0597">Phosphoprotein</keyword>
<protein>
    <recommendedName>
        <fullName evidence="3">histidine kinase</fullName>
        <ecNumber evidence="3">2.7.13.3</ecNumber>
    </recommendedName>
</protein>
<evidence type="ECO:0000313" key="18">
    <source>
        <dbReference type="EMBL" id="MCD5563348.1"/>
    </source>
</evidence>
<dbReference type="PANTHER" id="PTHR45528:SF1">
    <property type="entry name" value="SENSOR HISTIDINE KINASE CPXA"/>
    <property type="match status" value="1"/>
</dbReference>
<dbReference type="GO" id="GO:0005886">
    <property type="term" value="C:plasma membrane"/>
    <property type="evidence" value="ECO:0007669"/>
    <property type="project" value="UniProtKB-SubCell"/>
</dbReference>
<dbReference type="PANTHER" id="PTHR45528">
    <property type="entry name" value="SENSOR HISTIDINE KINASE CPXA"/>
    <property type="match status" value="1"/>
</dbReference>
<accession>A0A061C7Y9</accession>
<evidence type="ECO:0000256" key="12">
    <source>
        <dbReference type="ARBA" id="ARBA00023012"/>
    </source>
</evidence>
<evidence type="ECO:0000259" key="16">
    <source>
        <dbReference type="PROSITE" id="PS50885"/>
    </source>
</evidence>
<reference evidence="17" key="1">
    <citation type="submission" date="2018-07" db="EMBL/GenBank/DDBJ databases">
        <authorList>
            <person name="Somerville V."/>
        </authorList>
    </citation>
    <scope>NUCLEOTIDE SEQUENCE</scope>
    <source>
        <strain evidence="17">NWC_2_2</strain>
    </source>
</reference>
<dbReference type="FunFam" id="1.10.287.130:FF:000001">
    <property type="entry name" value="Two-component sensor histidine kinase"/>
    <property type="match status" value="1"/>
</dbReference>
<gene>
    <name evidence="17" type="ORF">DQL93_01110</name>
    <name evidence="18" type="ORF">LOB85_04195</name>
</gene>
<dbReference type="InterPro" id="IPR004358">
    <property type="entry name" value="Sig_transdc_His_kin-like_C"/>
</dbReference>
<feature type="transmembrane region" description="Helical" evidence="14">
    <location>
        <begin position="86"/>
        <end position="104"/>
    </location>
</feature>
<dbReference type="EMBL" id="JAJNUY010000012">
    <property type="protein sequence ID" value="MCD5563348.1"/>
    <property type="molecule type" value="Genomic_DNA"/>
</dbReference>
<dbReference type="Gene3D" id="3.30.565.10">
    <property type="entry name" value="Histidine kinase-like ATPase, C-terminal domain"/>
    <property type="match status" value="1"/>
</dbReference>
<evidence type="ECO:0000256" key="10">
    <source>
        <dbReference type="ARBA" id="ARBA00022840"/>
    </source>
</evidence>
<evidence type="ECO:0000256" key="6">
    <source>
        <dbReference type="ARBA" id="ARBA00022679"/>
    </source>
</evidence>
<dbReference type="Pfam" id="PF02518">
    <property type="entry name" value="HATPase_c"/>
    <property type="match status" value="1"/>
</dbReference>
<dbReference type="RefSeq" id="WP_002879512.1">
    <property type="nucleotide sequence ID" value="NZ_CP046131.1"/>
</dbReference>
<dbReference type="SMART" id="SM00387">
    <property type="entry name" value="HATPase_c"/>
    <property type="match status" value="1"/>
</dbReference>
<dbReference type="GO" id="GO:0005524">
    <property type="term" value="F:ATP binding"/>
    <property type="evidence" value="ECO:0007669"/>
    <property type="project" value="UniProtKB-KW"/>
</dbReference>
<keyword evidence="11 14" id="KW-1133">Transmembrane helix</keyword>
<dbReference type="SUPFAM" id="SSF47384">
    <property type="entry name" value="Homodimeric domain of signal transducing histidine kinase"/>
    <property type="match status" value="1"/>
</dbReference>
<feature type="transmembrane region" description="Helical" evidence="14">
    <location>
        <begin position="29"/>
        <end position="54"/>
    </location>
</feature>
<dbReference type="AlphaFoldDB" id="A0A061C7Y9"/>
<dbReference type="PROSITE" id="PS50109">
    <property type="entry name" value="HIS_KIN"/>
    <property type="match status" value="1"/>
</dbReference>
<feature type="domain" description="Histidine kinase" evidence="15">
    <location>
        <begin position="173"/>
        <end position="391"/>
    </location>
</feature>
<sequence length="402" mass="45328">MKPKQDKEKQVVQGKRPRVKLTAAEKSELFAEGVVTVIIMLLLNMSVIILYHLAVLQDKSLVNGIYFLKKTMTIGPGYHIWSWERIGIILMGIADVIVLYWRLIRRYHQMQLRHIISELHYIANGHFDHRISFSVNNDMQKVIDSINSLVDSTVGAINEEKAIEQSKDELITNVSHDIRTPLTSIIGYLGLLKNGAVTSQEDMLKYINIAYDKAEQMRSLANDLFEYTTLKSTKTKLNVTPINIKGMMEQVAAGFELEAEKKGIAFSVKARPDDLIVNADVEKLVRVYNNLISNALKYAAGASRINLVANLINHEQVELRVENNGEPIPKDKLKKIFDRFYRVESSRNTKTGGTGLGLSIVQGAVELHGGTIRCESNKDWTSFIILLPRDPQANNFALRPVV</sequence>
<dbReference type="InterPro" id="IPR003594">
    <property type="entry name" value="HATPase_dom"/>
</dbReference>
<keyword evidence="10" id="KW-0067">ATP-binding</keyword>
<dbReference type="InterPro" id="IPR050398">
    <property type="entry name" value="HssS/ArlS-like"/>
</dbReference>
<reference evidence="18 19" key="2">
    <citation type="submission" date="2021-12" db="EMBL/GenBank/DDBJ databases">
        <title>Antimicrobial susceptibility of Lactobacillus delbrueckii subsp. lactis obtained from milk products and other habitats.</title>
        <authorList>
            <person name="Shani N."/>
        </authorList>
    </citation>
    <scope>NUCLEOTIDE SEQUENCE [LARGE SCALE GENOMIC DNA]</scope>
    <source>
        <strain evidence="18 19">FAM 21755</strain>
    </source>
</reference>
<dbReference type="InterPro" id="IPR005467">
    <property type="entry name" value="His_kinase_dom"/>
</dbReference>
<keyword evidence="13 14" id="KW-0472">Membrane</keyword>
<dbReference type="CDD" id="cd00082">
    <property type="entry name" value="HisKA"/>
    <property type="match status" value="1"/>
</dbReference>